<evidence type="ECO:0000313" key="4">
    <source>
        <dbReference type="Proteomes" id="UP000177907"/>
    </source>
</evidence>
<accession>A0A1F6NVG7</accession>
<feature type="compositionally biased region" description="Low complexity" evidence="1">
    <location>
        <begin position="2079"/>
        <end position="2112"/>
    </location>
</feature>
<dbReference type="EMBL" id="MFQZ01000009">
    <property type="protein sequence ID" value="OGH87810.1"/>
    <property type="molecule type" value="Genomic_DNA"/>
</dbReference>
<reference evidence="3 4" key="1">
    <citation type="journal article" date="2016" name="Nat. Commun.">
        <title>Thousands of microbial genomes shed light on interconnected biogeochemical processes in an aquifer system.</title>
        <authorList>
            <person name="Anantharaman K."/>
            <person name="Brown C.T."/>
            <person name="Hug L.A."/>
            <person name="Sharon I."/>
            <person name="Castelle C.J."/>
            <person name="Probst A.J."/>
            <person name="Thomas B.C."/>
            <person name="Singh A."/>
            <person name="Wilkins M.J."/>
            <person name="Karaoz U."/>
            <person name="Brodie E.L."/>
            <person name="Williams K.H."/>
            <person name="Hubbard S.S."/>
            <person name="Banfield J.F."/>
        </authorList>
    </citation>
    <scope>NUCLEOTIDE SEQUENCE [LARGE SCALE GENOMIC DNA]</scope>
</reference>
<sequence>MAIIGLKNLLKLSSRIFVISAIFLSAIFSLWLWQNSAVAAIAPSVITYQGKVLVSGSPASSTLSMKFVLYDSLTGGTALYTASGTLPTTSTISITPSSGIFSVDLGGSGTNTIDPTIFQNNSSVYLEVTIGSQTLTPRKQITAAPYAFNAKYLDGLATSSFAKLGSNETVTGTWTFSATTTMVTTTVSGRLGIGTTTPDQALTVVGSISNPVNGNSGITEIATLSTGNDPFAIFVSGRYAYVANSASSTMTIIDISKPTVPVQVATVSVGNSPRSVFVSGRYAYVGNYGHGTISIVDVSNPFSPVVVATQQDLPGIPSSIFISGRYLYTTLQGQDILAVVDISDPLTPVLAAAVTVGDYPQSVFVSGRYAYVANRASGTISVVDISNPLSPVQIATTSVGVWPSSIAVSGRYAYVAHDSDLFISVVDVSNPAIPVQVATTSVGFVQSSVFVSGRYAYFSTGITANDLGNLSVVDILNPLVPVLVATTPVGKNPQSVFVSGRYAYVANAGPLAGNGGENTISIIDLSGAEFSTLIAHSAEVGQIQSRNDIIAQGIVGANSLQIGSGGILSNGPISITATDTYSYFGGGITATGTVTTTNLAVIGNATFGGTLSLGNTDITGNLTVSGNATTTGNQVISGTLNISGTSTLVTTTATALTVTGTSTLTNISSTGISNLGTLNVSGSTILSGTLNVTGTSTLATTTISKLTISSQGIIISSSTPVVTSSTLYNVGDTLYWNGNALSTSTGSGLPSSIDGQILFSAGSTWTATSAISIVSTTGNVGIGTTNPGTLLTVHNTNIASATSSTLKQSYLSVDQMALSQLEGGAYFGRTKIKNNNWVVQVADNFVLSEAPLSMKGSAGSADGEILAIVLDGNQIGLFSGFDADVQLVASVQNWEDIAMSVDGKIMSAVIDNGGIHRSIDYGATWATSSALTKNWTGIAMSADGKYQTAVATGDSVYISADFGVTWIAKDSSRAWTGVAMSSDGKLQIATVSSTGNIYLSVDYGSTWVAKASANDWDSVVMSADGRVVLAGVNSGNLYLSTNYGYSWTTTTAPTGAWSAVGMDGDGKYQVAGISGGALYISGDYGSTWATSTSATSGVWYDIDVTADGATVVATDNVAGYYINQADQFSLKNIAIGATTVASGLALDVTGVGSFSGNLSVGGGLTVTGNATSTNFIATGNVGIGTTTLTERLNVKGNINLVGNLNLATGTIKYSGSNLLSITGGASSVALGVNAGHSATGTGNVFVGSGAGQNNDSGYNNTFIGLNAGQTNTSSAGNTFIGATAGASNTSGSSNVFVGSGAGGLNTTGLGNSFFGAQVASANTSGSINSFFGAYAGIANTEGGNNSFFGAYAGTANITGNYNVFIGEYAGSSVTSGYSNTFLGARSGYLNIIGAGNVFLGNQAGYNETGSNKLYIANSNTDSPLIYGDFSASALTINGSLTVSSTNTSTFNSSINITSGCFAVGGNCLSDGTTLNTTVLNVSSTLTTNSTTILVGNNYFNFTGANIGGNDYASLSIGNGASSTNGAVAIWGDTTVGPRFMLVATTSAPSATVGDSPIFVVDMTSGYARVDIGSTGNAKSGLLRLYDNAGVNKIYLSASSTDGDSFVLDNFLVGANSESIANTGFVLTNNNSLYTEGDLGVNGNIYTDGAIYISGTSTLAITTITALTVSGDVTLSTSTIFLNNVGSFTSSTAFIFNVANFSLSAADRYILSLRSNNAPVFSVSANGDVNTVGSLHAFSATVGADGNPGDLAERVDIAVDDIAEAGDVVVVDPNNIDTYRRSSEAYSQSVAGVISTAPTIVVGDGKTDYTAVMAMIGRVPVKISSENGAIKRGDLLVSASLPGYAMKYNPEDDNGLKMVGIVGVALDSFADVGGTGKIMALIRTGWVNSRGQTINDIKSDLETLAQSQGVNINSNPSDLTVEPSGGNLVYSSGNLNLHGGSLLGVAAISGLNGRWEINADGWFITRVDTTSGQKEMYGLQSPAAEFVFSSSSQLMNGEARVTFDVAAQEIIDTDAILKVSVTLTSGEAMGVYVTDKNATGFTVKEVGNGTSNATFDWVVVVKQKDPNTPVSAPVSEPIIDTPVSSGDSSGSSTTLTTETPLVIESTTTSTTEPAPAPVEILTQEPTATVEPTPETTPVPEPAPVVVEPTPEPAPAPVEIPSSEPAP</sequence>
<keyword evidence="2" id="KW-0812">Transmembrane</keyword>
<feature type="transmembrane region" description="Helical" evidence="2">
    <location>
        <begin position="12"/>
        <end position="33"/>
    </location>
</feature>
<comment type="caution">
    <text evidence="3">The sequence shown here is derived from an EMBL/GenBank/DDBJ whole genome shotgun (WGS) entry which is preliminary data.</text>
</comment>
<dbReference type="InterPro" id="IPR051200">
    <property type="entry name" value="Host-pathogen_enzymatic-act"/>
</dbReference>
<gene>
    <name evidence="3" type="ORF">A3J93_05260</name>
</gene>
<keyword evidence="2" id="KW-0472">Membrane</keyword>
<dbReference type="SUPFAM" id="SSF110296">
    <property type="entry name" value="Oligoxyloglucan reducing end-specific cellobiohydrolase"/>
    <property type="match status" value="1"/>
</dbReference>
<feature type="region of interest" description="Disordered" evidence="1">
    <location>
        <begin position="2065"/>
        <end position="2165"/>
    </location>
</feature>
<dbReference type="InterPro" id="IPR015943">
    <property type="entry name" value="WD40/YVTN_repeat-like_dom_sf"/>
</dbReference>
<feature type="compositionally biased region" description="Low complexity" evidence="1">
    <location>
        <begin position="2123"/>
        <end position="2132"/>
    </location>
</feature>
<dbReference type="PANTHER" id="PTHR47197:SF3">
    <property type="entry name" value="DIHYDRO-HEME D1 DEHYDROGENASE"/>
    <property type="match status" value="1"/>
</dbReference>
<dbReference type="STRING" id="1798704.A3J93_05260"/>
<evidence type="ECO:0000313" key="3">
    <source>
        <dbReference type="EMBL" id="OGH87810.1"/>
    </source>
</evidence>
<proteinExistence type="predicted"/>
<dbReference type="Pfam" id="PF08309">
    <property type="entry name" value="LVIVD"/>
    <property type="match status" value="7"/>
</dbReference>
<dbReference type="PANTHER" id="PTHR47197">
    <property type="entry name" value="PROTEIN NIRF"/>
    <property type="match status" value="1"/>
</dbReference>
<keyword evidence="2" id="KW-1133">Transmembrane helix</keyword>
<dbReference type="Proteomes" id="UP000177907">
    <property type="component" value="Unassembled WGS sequence"/>
</dbReference>
<organism evidence="3 4">
    <name type="scientific">Candidatus Magasanikbacteria bacterium RIFOXYC2_FULL_42_28</name>
    <dbReference type="NCBI Taxonomy" id="1798704"/>
    <lineage>
        <taxon>Bacteria</taxon>
        <taxon>Candidatus Magasanikiibacteriota</taxon>
    </lineage>
</organism>
<dbReference type="Gene3D" id="2.130.10.10">
    <property type="entry name" value="YVTN repeat-like/Quinoprotein amine dehydrogenase"/>
    <property type="match status" value="3"/>
</dbReference>
<evidence type="ECO:0000256" key="2">
    <source>
        <dbReference type="SAM" id="Phobius"/>
    </source>
</evidence>
<dbReference type="SUPFAM" id="SSF51004">
    <property type="entry name" value="C-terminal (heme d1) domain of cytochrome cd1-nitrite reductase"/>
    <property type="match status" value="1"/>
</dbReference>
<dbReference type="SUPFAM" id="SSF63825">
    <property type="entry name" value="YWTD domain"/>
    <property type="match status" value="1"/>
</dbReference>
<evidence type="ECO:0000256" key="1">
    <source>
        <dbReference type="SAM" id="MobiDB-lite"/>
    </source>
</evidence>
<protein>
    <submittedName>
        <fullName evidence="3">Uncharacterized protein</fullName>
    </submittedName>
</protein>
<name>A0A1F6NVG7_9BACT</name>
<feature type="compositionally biased region" description="Pro residues" evidence="1">
    <location>
        <begin position="2148"/>
        <end position="2165"/>
    </location>
</feature>
<dbReference type="InterPro" id="IPR011048">
    <property type="entry name" value="Haem_d1_sf"/>
</dbReference>
<dbReference type="InterPro" id="IPR013211">
    <property type="entry name" value="LVIVD"/>
</dbReference>